<gene>
    <name evidence="2" type="ORF">TAV2_LOCUS21920</name>
</gene>
<evidence type="ECO:0000313" key="3">
    <source>
        <dbReference type="Proteomes" id="UP000836841"/>
    </source>
</evidence>
<proteinExistence type="predicted"/>
<reference evidence="2 3" key="1">
    <citation type="submission" date="2022-03" db="EMBL/GenBank/DDBJ databases">
        <authorList>
            <person name="Nunn A."/>
            <person name="Chopra R."/>
            <person name="Nunn A."/>
            <person name="Contreras Garrido A."/>
        </authorList>
    </citation>
    <scope>NUCLEOTIDE SEQUENCE [LARGE SCALE GENOMIC DNA]</scope>
</reference>
<dbReference type="EMBL" id="OU466862">
    <property type="protein sequence ID" value="CAH2071125.1"/>
    <property type="molecule type" value="Genomic_DNA"/>
</dbReference>
<dbReference type="Proteomes" id="UP000836841">
    <property type="component" value="Chromosome 6"/>
</dbReference>
<accession>A0AAU9SVI6</accession>
<evidence type="ECO:0000256" key="1">
    <source>
        <dbReference type="SAM" id="MobiDB-lite"/>
    </source>
</evidence>
<dbReference type="AlphaFoldDB" id="A0AAU9SVI6"/>
<evidence type="ECO:0000313" key="2">
    <source>
        <dbReference type="EMBL" id="CAH2071125.1"/>
    </source>
</evidence>
<organism evidence="2 3">
    <name type="scientific">Thlaspi arvense</name>
    <name type="common">Field penny-cress</name>
    <dbReference type="NCBI Taxonomy" id="13288"/>
    <lineage>
        <taxon>Eukaryota</taxon>
        <taxon>Viridiplantae</taxon>
        <taxon>Streptophyta</taxon>
        <taxon>Embryophyta</taxon>
        <taxon>Tracheophyta</taxon>
        <taxon>Spermatophyta</taxon>
        <taxon>Magnoliopsida</taxon>
        <taxon>eudicotyledons</taxon>
        <taxon>Gunneridae</taxon>
        <taxon>Pentapetalae</taxon>
        <taxon>rosids</taxon>
        <taxon>malvids</taxon>
        <taxon>Brassicales</taxon>
        <taxon>Brassicaceae</taxon>
        <taxon>Thlaspideae</taxon>
        <taxon>Thlaspi</taxon>
    </lineage>
</organism>
<name>A0AAU9SVI6_THLAR</name>
<keyword evidence="3" id="KW-1185">Reference proteome</keyword>
<feature type="region of interest" description="Disordered" evidence="1">
    <location>
        <begin position="95"/>
        <end position="124"/>
    </location>
</feature>
<protein>
    <submittedName>
        <fullName evidence="2">Uncharacterized protein</fullName>
    </submittedName>
</protein>
<sequence>MSGTACFLIRWLHEDLNKVKQKPYVELKDLDSRRDDDTDMYKAWNDSAIVNACQNGKILSVTFVNTEPLSGTDIDAVISGFLSPLHRVQASSKIHNGRENGHVPHAAADETSGSKSSPDTEIDDASDRELSFRIFLTDECGLNFKPLQPESLCEPCYLSDLPEPKSIWDQMTCGIALVLSGMQRTQTSEQKARLVEVTRYSRIPFKNGSRIAEISRTRLIRFVNFSICDLSHQVAALVSLTLMSVCRKPKPYVIDLNLTPTFSSTYAPQVLQISSRKDSVFKNTCSLNSSHNGSTPIVSRVVVLHESLHPHWSPPSIKSAIVTIDSSHSQMLSCIDQQEFNKNLLIRGNTFLHCSLEN</sequence>